<dbReference type="InterPro" id="IPR036388">
    <property type="entry name" value="WH-like_DNA-bd_sf"/>
</dbReference>
<sequence length="300" mass="33713">MSLLKMKLMVLIDRYKQITAVANALQIKQPTVSFHMKKMEEEWGVKLFEMRTGKVLLTRNGKLLLHYASQIDQLYSEAESRLGAIHAAEKNRFVIGCTTSTAAYLANSAAMGKLRTLSESHGAIMSIAVHDEEELYQKLHLGTVDFIMYGEGKQQADGGEFRYQTLGASPLRVMIPQQHPLYAWSEEISLDSQLEKYEFVELADSSVAQRIHEWSRKHQYSLTSHASFGSVELLINAAAACGDLAILPECLLPQAAKLDELGLQLAALDSEAARWPMIASWRSQHWDQAFMQQVLDRISL</sequence>
<evidence type="ECO:0000256" key="1">
    <source>
        <dbReference type="ARBA" id="ARBA00009437"/>
    </source>
</evidence>
<proteinExistence type="inferred from homology"/>
<feature type="domain" description="HTH lysR-type" evidence="5">
    <location>
        <begin position="1"/>
        <end position="58"/>
    </location>
</feature>
<comment type="similarity">
    <text evidence="1">Belongs to the LysR transcriptional regulatory family.</text>
</comment>
<evidence type="ECO:0000256" key="2">
    <source>
        <dbReference type="ARBA" id="ARBA00023015"/>
    </source>
</evidence>
<dbReference type="PROSITE" id="PS50931">
    <property type="entry name" value="HTH_LYSR"/>
    <property type="match status" value="1"/>
</dbReference>
<protein>
    <recommendedName>
        <fullName evidence="5">HTH lysR-type domain-containing protein</fullName>
    </recommendedName>
</protein>
<dbReference type="GO" id="GO:0003700">
    <property type="term" value="F:DNA-binding transcription factor activity"/>
    <property type="evidence" value="ECO:0007669"/>
    <property type="project" value="InterPro"/>
</dbReference>
<name>A0A1B2DKQ8_9BACL</name>
<evidence type="ECO:0000256" key="3">
    <source>
        <dbReference type="ARBA" id="ARBA00023125"/>
    </source>
</evidence>
<dbReference type="Pfam" id="PF00126">
    <property type="entry name" value="HTH_1"/>
    <property type="match status" value="1"/>
</dbReference>
<keyword evidence="2" id="KW-0805">Transcription regulation</keyword>
<dbReference type="Gene3D" id="1.10.10.10">
    <property type="entry name" value="Winged helix-like DNA-binding domain superfamily/Winged helix DNA-binding domain"/>
    <property type="match status" value="1"/>
</dbReference>
<dbReference type="InterPro" id="IPR005119">
    <property type="entry name" value="LysR_subst-bd"/>
</dbReference>
<keyword evidence="4" id="KW-0804">Transcription</keyword>
<dbReference type="Pfam" id="PF03466">
    <property type="entry name" value="LysR_substrate"/>
    <property type="match status" value="1"/>
</dbReference>
<dbReference type="Gene3D" id="3.40.190.10">
    <property type="entry name" value="Periplasmic binding protein-like II"/>
    <property type="match status" value="2"/>
</dbReference>
<evidence type="ECO:0000256" key="4">
    <source>
        <dbReference type="ARBA" id="ARBA00023163"/>
    </source>
</evidence>
<dbReference type="InterPro" id="IPR000847">
    <property type="entry name" value="LysR_HTH_N"/>
</dbReference>
<dbReference type="InterPro" id="IPR036390">
    <property type="entry name" value="WH_DNA-bd_sf"/>
</dbReference>
<organism evidence="6">
    <name type="scientific">Paenibacillus sp. BIHB 4019</name>
    <dbReference type="NCBI Taxonomy" id="1870819"/>
    <lineage>
        <taxon>Bacteria</taxon>
        <taxon>Bacillati</taxon>
        <taxon>Bacillota</taxon>
        <taxon>Bacilli</taxon>
        <taxon>Bacillales</taxon>
        <taxon>Paenibacillaceae</taxon>
        <taxon>Paenibacillus</taxon>
    </lineage>
</organism>
<dbReference type="GO" id="GO:0000976">
    <property type="term" value="F:transcription cis-regulatory region binding"/>
    <property type="evidence" value="ECO:0007669"/>
    <property type="project" value="TreeGrafter"/>
</dbReference>
<dbReference type="AlphaFoldDB" id="A0A1B2DKQ8"/>
<evidence type="ECO:0000259" key="5">
    <source>
        <dbReference type="PROSITE" id="PS50931"/>
    </source>
</evidence>
<dbReference type="EMBL" id="CP016808">
    <property type="protein sequence ID" value="ANY68289.1"/>
    <property type="molecule type" value="Genomic_DNA"/>
</dbReference>
<evidence type="ECO:0000313" key="6">
    <source>
        <dbReference type="EMBL" id="ANY68289.1"/>
    </source>
</evidence>
<reference evidence="6" key="1">
    <citation type="submission" date="2016-08" db="EMBL/GenBank/DDBJ databases">
        <title>Complete Genome Seqeunce of Paenibacillus sp. BIHB 4019 from tea rhizoplane.</title>
        <authorList>
            <person name="Thakur R."/>
            <person name="Swarnkar M.K."/>
            <person name="Gulati A."/>
        </authorList>
    </citation>
    <scope>NUCLEOTIDE SEQUENCE [LARGE SCALE GENOMIC DNA]</scope>
    <source>
        <strain evidence="6">BIHB4019</strain>
    </source>
</reference>
<keyword evidence="3" id="KW-0238">DNA-binding</keyword>
<dbReference type="PANTHER" id="PTHR30126">
    <property type="entry name" value="HTH-TYPE TRANSCRIPTIONAL REGULATOR"/>
    <property type="match status" value="1"/>
</dbReference>
<accession>A0A1B2DKQ8</accession>
<gene>
    <name evidence="6" type="ORF">BBD42_18770</name>
</gene>
<dbReference type="PANTHER" id="PTHR30126:SF39">
    <property type="entry name" value="HTH-TYPE TRANSCRIPTIONAL REGULATOR CYSL"/>
    <property type="match status" value="1"/>
</dbReference>
<dbReference type="SUPFAM" id="SSF53850">
    <property type="entry name" value="Periplasmic binding protein-like II"/>
    <property type="match status" value="1"/>
</dbReference>
<dbReference type="SUPFAM" id="SSF46785">
    <property type="entry name" value="Winged helix' DNA-binding domain"/>
    <property type="match status" value="1"/>
</dbReference>
<dbReference type="RefSeq" id="WP_172455556.1">
    <property type="nucleotide sequence ID" value="NZ_CP016808.1"/>
</dbReference>